<evidence type="ECO:0000313" key="2">
    <source>
        <dbReference type="EMBL" id="KAK4356787.1"/>
    </source>
</evidence>
<accession>A0AAE1RSV6</accession>
<evidence type="ECO:0000313" key="3">
    <source>
        <dbReference type="Proteomes" id="UP001291623"/>
    </source>
</evidence>
<keyword evidence="3" id="KW-1185">Reference proteome</keyword>
<keyword evidence="1" id="KW-1133">Transmembrane helix</keyword>
<reference evidence="2" key="1">
    <citation type="submission" date="2023-12" db="EMBL/GenBank/DDBJ databases">
        <title>Genome assembly of Anisodus tanguticus.</title>
        <authorList>
            <person name="Wang Y.-J."/>
        </authorList>
    </citation>
    <scope>NUCLEOTIDE SEQUENCE</scope>
    <source>
        <strain evidence="2">KB-2021</strain>
        <tissue evidence="2">Leaf</tissue>
    </source>
</reference>
<feature type="transmembrane region" description="Helical" evidence="1">
    <location>
        <begin position="48"/>
        <end position="68"/>
    </location>
</feature>
<proteinExistence type="predicted"/>
<gene>
    <name evidence="2" type="ORF">RND71_022397</name>
</gene>
<sequence>MRKMVEYILSKDDKYKNINERFKKNGGKVFIEGCSIIAYLKRFHIHSYIMFFFCAYFSFVCTFSVYFLPFQLI</sequence>
<keyword evidence="1" id="KW-0812">Transmembrane</keyword>
<protein>
    <submittedName>
        <fullName evidence="2">Uncharacterized protein</fullName>
    </submittedName>
</protein>
<comment type="caution">
    <text evidence="2">The sequence shown here is derived from an EMBL/GenBank/DDBJ whole genome shotgun (WGS) entry which is preliminary data.</text>
</comment>
<dbReference type="AlphaFoldDB" id="A0AAE1RSV6"/>
<dbReference type="Proteomes" id="UP001291623">
    <property type="component" value="Unassembled WGS sequence"/>
</dbReference>
<name>A0AAE1RSV6_9SOLA</name>
<dbReference type="EMBL" id="JAVYJV010000012">
    <property type="protein sequence ID" value="KAK4356787.1"/>
    <property type="molecule type" value="Genomic_DNA"/>
</dbReference>
<organism evidence="2 3">
    <name type="scientific">Anisodus tanguticus</name>
    <dbReference type="NCBI Taxonomy" id="243964"/>
    <lineage>
        <taxon>Eukaryota</taxon>
        <taxon>Viridiplantae</taxon>
        <taxon>Streptophyta</taxon>
        <taxon>Embryophyta</taxon>
        <taxon>Tracheophyta</taxon>
        <taxon>Spermatophyta</taxon>
        <taxon>Magnoliopsida</taxon>
        <taxon>eudicotyledons</taxon>
        <taxon>Gunneridae</taxon>
        <taxon>Pentapetalae</taxon>
        <taxon>asterids</taxon>
        <taxon>lamiids</taxon>
        <taxon>Solanales</taxon>
        <taxon>Solanaceae</taxon>
        <taxon>Solanoideae</taxon>
        <taxon>Hyoscyameae</taxon>
        <taxon>Anisodus</taxon>
    </lineage>
</organism>
<evidence type="ECO:0000256" key="1">
    <source>
        <dbReference type="SAM" id="Phobius"/>
    </source>
</evidence>
<keyword evidence="1" id="KW-0472">Membrane</keyword>